<accession>A0A1I5DN47</accession>
<dbReference type="Proteomes" id="UP000198867">
    <property type="component" value="Unassembled WGS sequence"/>
</dbReference>
<dbReference type="AlphaFoldDB" id="A0A1I5DN47"/>
<name>A0A1I5DN47_9MICO</name>
<dbReference type="RefSeq" id="WP_090712862.1">
    <property type="nucleotide sequence ID" value="NZ_FOVM01000010.1"/>
</dbReference>
<dbReference type="InterPro" id="IPR057204">
    <property type="entry name" value="DUF7882"/>
</dbReference>
<proteinExistence type="predicted"/>
<gene>
    <name evidence="2" type="ORF">SAMN05216219_3001</name>
</gene>
<evidence type="ECO:0000313" key="3">
    <source>
        <dbReference type="Proteomes" id="UP000198867"/>
    </source>
</evidence>
<evidence type="ECO:0000259" key="1">
    <source>
        <dbReference type="Pfam" id="PF25355"/>
    </source>
</evidence>
<dbReference type="Pfam" id="PF25355">
    <property type="entry name" value="DUF7882"/>
    <property type="match status" value="1"/>
</dbReference>
<dbReference type="STRING" id="995034.SAMN05216219_3001"/>
<keyword evidence="3" id="KW-1185">Reference proteome</keyword>
<dbReference type="EMBL" id="FOVM01000010">
    <property type="protein sequence ID" value="SFO00662.1"/>
    <property type="molecule type" value="Genomic_DNA"/>
</dbReference>
<feature type="domain" description="DUF7882" evidence="1">
    <location>
        <begin position="1"/>
        <end position="98"/>
    </location>
</feature>
<evidence type="ECO:0000313" key="2">
    <source>
        <dbReference type="EMBL" id="SFO00662.1"/>
    </source>
</evidence>
<sequence>MGKLLYGLPPVEINATDRELAHLRVVMITKLRRGEMFAFAVDGRVENAGPGRRILWVHPSIPLQFQFDGTVEEKLNREWLEELMSAANSGGNLRLTTEPAEHA</sequence>
<protein>
    <recommendedName>
        <fullName evidence="1">DUF7882 domain-containing protein</fullName>
    </recommendedName>
</protein>
<organism evidence="2 3">
    <name type="scientific">Mycetocola miduiensis</name>
    <dbReference type="NCBI Taxonomy" id="995034"/>
    <lineage>
        <taxon>Bacteria</taxon>
        <taxon>Bacillati</taxon>
        <taxon>Actinomycetota</taxon>
        <taxon>Actinomycetes</taxon>
        <taxon>Micrococcales</taxon>
        <taxon>Microbacteriaceae</taxon>
        <taxon>Mycetocola</taxon>
    </lineage>
</organism>
<dbReference type="OrthoDB" id="5123855at2"/>
<reference evidence="3" key="1">
    <citation type="submission" date="2016-10" db="EMBL/GenBank/DDBJ databases">
        <authorList>
            <person name="Varghese N."/>
            <person name="Submissions S."/>
        </authorList>
    </citation>
    <scope>NUCLEOTIDE SEQUENCE [LARGE SCALE GENOMIC DNA]</scope>
    <source>
        <strain evidence="3">CGMCC 1.11101</strain>
    </source>
</reference>